<comment type="caution">
    <text evidence="2">The sequence shown here is derived from an EMBL/GenBank/DDBJ whole genome shotgun (WGS) entry which is preliminary data.</text>
</comment>
<dbReference type="Proteomes" id="UP000054695">
    <property type="component" value="Unassembled WGS sequence"/>
</dbReference>
<evidence type="ECO:0000313" key="3">
    <source>
        <dbReference type="Proteomes" id="UP000054695"/>
    </source>
</evidence>
<keyword evidence="3" id="KW-1185">Reference proteome</keyword>
<organism evidence="2 3">
    <name type="scientific">Legionella bozemanae</name>
    <name type="common">Fluoribacter bozemanae</name>
    <dbReference type="NCBI Taxonomy" id="447"/>
    <lineage>
        <taxon>Bacteria</taxon>
        <taxon>Pseudomonadati</taxon>
        <taxon>Pseudomonadota</taxon>
        <taxon>Gammaproteobacteria</taxon>
        <taxon>Legionellales</taxon>
        <taxon>Legionellaceae</taxon>
        <taxon>Legionella</taxon>
    </lineage>
</organism>
<evidence type="ECO:0000256" key="1">
    <source>
        <dbReference type="SAM" id="Phobius"/>
    </source>
</evidence>
<dbReference type="RefSeq" id="WP_058457924.1">
    <property type="nucleotide sequence ID" value="NZ_CAAAIY010000026.1"/>
</dbReference>
<proteinExistence type="predicted"/>
<protein>
    <submittedName>
        <fullName evidence="2">Uncharacterized protein</fullName>
    </submittedName>
</protein>
<keyword evidence="1" id="KW-1133">Transmembrane helix</keyword>
<feature type="transmembrane region" description="Helical" evidence="1">
    <location>
        <begin position="76"/>
        <end position="97"/>
    </location>
</feature>
<name>A0A0W0S1E6_LEGBO</name>
<gene>
    <name evidence="2" type="ORF">Lboz_0220</name>
</gene>
<keyword evidence="1" id="KW-0812">Transmembrane</keyword>
<keyword evidence="1" id="KW-0472">Membrane</keyword>
<dbReference type="STRING" id="447.Lboz_0220"/>
<dbReference type="PATRIC" id="fig|447.4.peg.236"/>
<reference evidence="2 3" key="1">
    <citation type="submission" date="2015-11" db="EMBL/GenBank/DDBJ databases">
        <title>Genomic analysis of 38 Legionella species identifies large and diverse effector repertoires.</title>
        <authorList>
            <person name="Burstein D."/>
            <person name="Amaro F."/>
            <person name="Zusman T."/>
            <person name="Lifshitz Z."/>
            <person name="Cohen O."/>
            <person name="Gilbert J.A."/>
            <person name="Pupko T."/>
            <person name="Shuman H.A."/>
            <person name="Segal G."/>
        </authorList>
    </citation>
    <scope>NUCLEOTIDE SEQUENCE [LARGE SCALE GENOMIC DNA]</scope>
    <source>
        <strain evidence="2 3">WIGA</strain>
    </source>
</reference>
<evidence type="ECO:0000313" key="2">
    <source>
        <dbReference type="EMBL" id="KTC77267.1"/>
    </source>
</evidence>
<dbReference type="AlphaFoldDB" id="A0A0W0S1E6"/>
<sequence length="98" mass="10998">MKAQNEIAKFYSQLEIIGLEQVKINLAQGVYGTEKKKKLVEAWININKEASDNQHKEQNISIAEEANQIARTSNKISWISLIVSVLAILISSLVAIFK</sequence>
<dbReference type="EMBL" id="LNXU01000002">
    <property type="protein sequence ID" value="KTC77267.1"/>
    <property type="molecule type" value="Genomic_DNA"/>
</dbReference>
<accession>A0A0W0S1E6</accession>